<keyword evidence="6" id="KW-0862">Zinc</keyword>
<dbReference type="InterPro" id="IPR011096">
    <property type="entry name" value="FTP_domain"/>
</dbReference>
<feature type="transmembrane region" description="Helical" evidence="11">
    <location>
        <begin position="896"/>
        <end position="914"/>
    </location>
</feature>
<dbReference type="Gene3D" id="3.10.450.490">
    <property type="match status" value="1"/>
</dbReference>
<dbReference type="Pfam" id="PF02868">
    <property type="entry name" value="Peptidase_M4_C"/>
    <property type="match status" value="1"/>
</dbReference>
<dbReference type="GO" id="GO:0004222">
    <property type="term" value="F:metalloendopeptidase activity"/>
    <property type="evidence" value="ECO:0007669"/>
    <property type="project" value="InterPro"/>
</dbReference>
<gene>
    <name evidence="16" type="ORF">ED208_04740</name>
</gene>
<dbReference type="GO" id="GO:0006508">
    <property type="term" value="P:proteolysis"/>
    <property type="evidence" value="ECO:0007669"/>
    <property type="project" value="UniProtKB-KW"/>
</dbReference>
<organism evidence="16 17">
    <name type="scientific">Stagnimonas aquatica</name>
    <dbReference type="NCBI Taxonomy" id="2689987"/>
    <lineage>
        <taxon>Bacteria</taxon>
        <taxon>Pseudomonadati</taxon>
        <taxon>Pseudomonadota</taxon>
        <taxon>Gammaproteobacteria</taxon>
        <taxon>Nevskiales</taxon>
        <taxon>Nevskiaceae</taxon>
        <taxon>Stagnimonas</taxon>
    </lineage>
</organism>
<evidence type="ECO:0000256" key="2">
    <source>
        <dbReference type="ARBA" id="ARBA00022670"/>
    </source>
</evidence>
<sequence length="920" mass="97439">MKNAFTLRGISRFSAVALMTLAGAAQAIPERPASGPVELLARLNSNTQGALLNHSLPDSLYNTVHSTGKTPLLVDNPAADPVERAQFFLSIYGSLVGADNPLNQLGSRRVSKDRTGVTHVHMDQVSQGLPVFGARLVVHMDGSGVRGVNGVFVPGLDQLSTTPKMSIGDLRQRAMAAGAKMYPGKALKLESSRLMFYRTGLLKGVPGESYLAYEVILTGGTLAYPIKDRLILDANRGTVLNRIDEIHTVLNREIYFANQDLPPFYTEGSLGAPSDIPLVGDVGSDPTSRIPRLPVDNLYIFAGGTYELYKNLFGREGYDDGFIDPATGELRAQVQKSVYLINEQCPNAYWNGDSTNYCPAFDADDVVSHEWSHAYTEYTHGLVYQYQSGALNEAYSDIFGETYDLVNGIEGPLGVTLTEGDYFENGGSRWVLGEDLSEVAAGLLLRDMWDPDNFGVNVPLLGIQILATPSPGSVITSENYYCSTGDNGGVHTNSGVPNHMYAMLVDGKEFNGVTIPKIGMTKAAHIYFQAETQYQTPTTNFAQHADALLMSCKDLIGKPLNDVLGKVSDEVISQADCDAVELASKAVELRQNPKEKCGYTTVLKPEASTPALCPTGKFVTPSYKETWEAGAIPSGWTTSKNITGDYDSPTFDWSINSDLPAPHTGKALFARNDGDGTCTSGGDASGSIRADSPEFTVPDSASFLSFTHFMQSEQGFDGGNLKYSTDGGNTYAIVPQDAFTYNEHTGVFGDGPLLPIPDPIGLPGNGNNTSPLAGEAAWTGADQGEATGSWGTTIVDLAKLGLAKDAKVKFRWEFGQDGCGGNLGWFIDDTQVYYCGLTDPGTGSSSGGSSSGGSTSSGSSSSGGSTSSGSSSGGSTSSGSSSGSSGGSSSGSSGRFGGGAFGWLALLPLFAAALRRRRWH</sequence>
<keyword evidence="4 12" id="KW-0732">Signal</keyword>
<dbReference type="InterPro" id="IPR001570">
    <property type="entry name" value="Peptidase_M4_C_domain"/>
</dbReference>
<evidence type="ECO:0000256" key="6">
    <source>
        <dbReference type="ARBA" id="ARBA00022833"/>
    </source>
</evidence>
<evidence type="ECO:0000313" key="16">
    <source>
        <dbReference type="EMBL" id="ROH91696.1"/>
    </source>
</evidence>
<reference evidence="16 17" key="1">
    <citation type="submission" date="2018-10" db="EMBL/GenBank/DDBJ databases">
        <authorList>
            <person name="Chen W.-M."/>
        </authorList>
    </citation>
    <scope>NUCLEOTIDE SEQUENCE [LARGE SCALE GENOMIC DNA]</scope>
    <source>
        <strain evidence="16 17">THS-13</strain>
    </source>
</reference>
<feature type="active site" evidence="9">
    <location>
        <position position="370"/>
    </location>
</feature>
<dbReference type="InterPro" id="IPR013856">
    <property type="entry name" value="Peptidase_M4_domain"/>
</dbReference>
<dbReference type="AlphaFoldDB" id="A0A3N0VG20"/>
<comment type="similarity">
    <text evidence="1">Belongs to the peptidase M4 family.</text>
</comment>
<feature type="signal peptide" evidence="12">
    <location>
        <begin position="1"/>
        <end position="27"/>
    </location>
</feature>
<dbReference type="SUPFAM" id="SSF55486">
    <property type="entry name" value="Metalloproteases ('zincins'), catalytic domain"/>
    <property type="match status" value="1"/>
</dbReference>
<feature type="compositionally biased region" description="Low complexity" evidence="10">
    <location>
        <begin position="852"/>
        <end position="883"/>
    </location>
</feature>
<comment type="caution">
    <text evidence="16">The sequence shown here is derived from an EMBL/GenBank/DDBJ whole genome shotgun (WGS) entry which is preliminary data.</text>
</comment>
<dbReference type="InterPro" id="IPR050728">
    <property type="entry name" value="Zinc_Metalloprotease_M4"/>
</dbReference>
<dbReference type="InterPro" id="IPR027268">
    <property type="entry name" value="Peptidase_M4/M1_CTD_sf"/>
</dbReference>
<evidence type="ECO:0000256" key="12">
    <source>
        <dbReference type="SAM" id="SignalP"/>
    </source>
</evidence>
<dbReference type="PANTHER" id="PTHR33794">
    <property type="entry name" value="BACILLOLYSIN"/>
    <property type="match status" value="1"/>
</dbReference>
<keyword evidence="5" id="KW-0378">Hydrolase</keyword>
<feature type="active site" description="Proton donor" evidence="9">
    <location>
        <position position="491"/>
    </location>
</feature>
<keyword evidence="17" id="KW-1185">Reference proteome</keyword>
<dbReference type="RefSeq" id="WP_123210740.1">
    <property type="nucleotide sequence ID" value="NZ_RJVO01000002.1"/>
</dbReference>
<evidence type="ECO:0000256" key="10">
    <source>
        <dbReference type="SAM" id="MobiDB-lite"/>
    </source>
</evidence>
<protein>
    <submittedName>
        <fullName evidence="16">GlyGly-CTERM sorting domain-containing protein</fullName>
    </submittedName>
</protein>
<keyword evidence="11" id="KW-0812">Transmembrane</keyword>
<evidence type="ECO:0000256" key="8">
    <source>
        <dbReference type="ARBA" id="ARBA00023145"/>
    </source>
</evidence>
<dbReference type="InParanoid" id="A0A3N0VG20"/>
<feature type="domain" description="Peptidase M4" evidence="13">
    <location>
        <begin position="300"/>
        <end position="377"/>
    </location>
</feature>
<dbReference type="GO" id="GO:0046872">
    <property type="term" value="F:metal ion binding"/>
    <property type="evidence" value="ECO:0007669"/>
    <property type="project" value="UniProtKB-KW"/>
</dbReference>
<evidence type="ECO:0000259" key="13">
    <source>
        <dbReference type="Pfam" id="PF01447"/>
    </source>
</evidence>
<evidence type="ECO:0000256" key="3">
    <source>
        <dbReference type="ARBA" id="ARBA00022723"/>
    </source>
</evidence>
<dbReference type="NCBIfam" id="TIGR03501">
    <property type="entry name" value="GlyGly_CTERM"/>
    <property type="match status" value="1"/>
</dbReference>
<dbReference type="EMBL" id="RJVO01000002">
    <property type="protein sequence ID" value="ROH91696.1"/>
    <property type="molecule type" value="Genomic_DNA"/>
</dbReference>
<keyword evidence="7" id="KW-0482">Metalloprotease</keyword>
<dbReference type="PANTHER" id="PTHR33794:SF1">
    <property type="entry name" value="BACILLOLYSIN"/>
    <property type="match status" value="1"/>
</dbReference>
<feature type="region of interest" description="Disordered" evidence="10">
    <location>
        <begin position="672"/>
        <end position="692"/>
    </location>
</feature>
<evidence type="ECO:0000256" key="11">
    <source>
        <dbReference type="SAM" id="Phobius"/>
    </source>
</evidence>
<keyword evidence="2" id="KW-0645">Protease</keyword>
<evidence type="ECO:0000256" key="4">
    <source>
        <dbReference type="ARBA" id="ARBA00022729"/>
    </source>
</evidence>
<dbReference type="PRINTS" id="PR00730">
    <property type="entry name" value="THERMOLYSIN"/>
</dbReference>
<dbReference type="InterPro" id="IPR023612">
    <property type="entry name" value="Peptidase_M4"/>
</dbReference>
<evidence type="ECO:0000259" key="15">
    <source>
        <dbReference type="Pfam" id="PF07504"/>
    </source>
</evidence>
<evidence type="ECO:0000256" key="7">
    <source>
        <dbReference type="ARBA" id="ARBA00023049"/>
    </source>
</evidence>
<evidence type="ECO:0000259" key="14">
    <source>
        <dbReference type="Pfam" id="PF02868"/>
    </source>
</evidence>
<feature type="domain" description="Peptidase M4 C-terminal" evidence="14">
    <location>
        <begin position="381"/>
        <end position="558"/>
    </location>
</feature>
<feature type="compositionally biased region" description="Gly residues" evidence="10">
    <location>
        <begin position="884"/>
        <end position="893"/>
    </location>
</feature>
<evidence type="ECO:0000256" key="1">
    <source>
        <dbReference type="ARBA" id="ARBA00009388"/>
    </source>
</evidence>
<dbReference type="Proteomes" id="UP000282106">
    <property type="component" value="Unassembled WGS sequence"/>
</dbReference>
<dbReference type="Pfam" id="PF07504">
    <property type="entry name" value="FTP"/>
    <property type="match status" value="1"/>
</dbReference>
<keyword evidence="11" id="KW-0472">Membrane</keyword>
<feature type="region of interest" description="Disordered" evidence="10">
    <location>
        <begin position="843"/>
        <end position="893"/>
    </location>
</feature>
<feature type="chain" id="PRO_5018264535" evidence="12">
    <location>
        <begin position="28"/>
        <end position="920"/>
    </location>
</feature>
<evidence type="ECO:0000313" key="17">
    <source>
        <dbReference type="Proteomes" id="UP000282106"/>
    </source>
</evidence>
<dbReference type="InterPro" id="IPR020008">
    <property type="entry name" value="GlyGly_CTERM"/>
</dbReference>
<evidence type="ECO:0000256" key="5">
    <source>
        <dbReference type="ARBA" id="ARBA00022801"/>
    </source>
</evidence>
<proteinExistence type="inferred from homology"/>
<evidence type="ECO:0000256" key="9">
    <source>
        <dbReference type="PIRSR" id="PIRSR623612-1"/>
    </source>
</evidence>
<dbReference type="Gene3D" id="1.10.390.10">
    <property type="entry name" value="Neutral Protease Domain 2"/>
    <property type="match status" value="1"/>
</dbReference>
<dbReference type="Gene3D" id="3.10.170.10">
    <property type="match status" value="1"/>
</dbReference>
<keyword evidence="3" id="KW-0479">Metal-binding</keyword>
<keyword evidence="11" id="KW-1133">Transmembrane helix</keyword>
<accession>A0A3N0VG20</accession>
<keyword evidence="8" id="KW-0865">Zymogen</keyword>
<dbReference type="Pfam" id="PF01447">
    <property type="entry name" value="Peptidase_M4"/>
    <property type="match status" value="1"/>
</dbReference>
<name>A0A3N0VG20_9GAMM</name>
<feature type="domain" description="FTP" evidence="15">
    <location>
        <begin position="106"/>
        <end position="150"/>
    </location>
</feature>